<accession>A0A5M6ZG90</accession>
<dbReference type="EMBL" id="VWOJ01000002">
    <property type="protein sequence ID" value="KAA5803772.1"/>
    <property type="molecule type" value="Genomic_DNA"/>
</dbReference>
<dbReference type="RefSeq" id="WP_150023040.1">
    <property type="nucleotide sequence ID" value="NZ_VWOJ01000002.1"/>
</dbReference>
<proteinExistence type="predicted"/>
<gene>
    <name evidence="1" type="ORF">F1654_08210</name>
</gene>
<organism evidence="1 2">
    <name type="scientific">Alkalicaulis satelles</name>
    <dbReference type="NCBI Taxonomy" id="2609175"/>
    <lineage>
        <taxon>Bacteria</taxon>
        <taxon>Pseudomonadati</taxon>
        <taxon>Pseudomonadota</taxon>
        <taxon>Alphaproteobacteria</taxon>
        <taxon>Maricaulales</taxon>
        <taxon>Maricaulaceae</taxon>
        <taxon>Alkalicaulis</taxon>
    </lineage>
</organism>
<protein>
    <submittedName>
        <fullName evidence="1">Uncharacterized protein</fullName>
    </submittedName>
</protein>
<keyword evidence="2" id="KW-1185">Reference proteome</keyword>
<dbReference type="AlphaFoldDB" id="A0A5M6ZG90"/>
<dbReference type="Proteomes" id="UP000325122">
    <property type="component" value="Unassembled WGS sequence"/>
</dbReference>
<name>A0A5M6ZG90_9PROT</name>
<evidence type="ECO:0000313" key="1">
    <source>
        <dbReference type="EMBL" id="KAA5803772.1"/>
    </source>
</evidence>
<reference evidence="1 2" key="1">
    <citation type="submission" date="2019-09" db="EMBL/GenBank/DDBJ databases">
        <authorList>
            <person name="Kevbrin V."/>
            <person name="Grouzdev D.S."/>
        </authorList>
    </citation>
    <scope>NUCLEOTIDE SEQUENCE [LARGE SCALE GENOMIC DNA]</scope>
    <source>
        <strain evidence="1 2">G-192</strain>
    </source>
</reference>
<sequence length="270" mass="30046">MFLHTLRAHHDGPIGLVVHNDEALLARLDELAIDVMIVPRSRWNEPHIVVQRIAFAAAFIEQRPEWTHVFMCDSRDVAFQRSPFEDPLQGELEAHIEREVGVLSDHAATSKWIRRCFGADILERIHHRPALCAGTMLGTRKGMLQICAAMEFLMAIPRYSVGGSFGADQAAFNVAIHLGLIDADIAENYGRVATVGATAPQLTAAAGEPLARPDGFVPAVIHQYDRHQQILAHLEETSGTRFVDGGKQQTIGNRLKRLLTSVRYRLPELR</sequence>
<evidence type="ECO:0000313" key="2">
    <source>
        <dbReference type="Proteomes" id="UP000325122"/>
    </source>
</evidence>
<comment type="caution">
    <text evidence="1">The sequence shown here is derived from an EMBL/GenBank/DDBJ whole genome shotgun (WGS) entry which is preliminary data.</text>
</comment>